<dbReference type="GO" id="GO:0016757">
    <property type="term" value="F:glycosyltransferase activity"/>
    <property type="evidence" value="ECO:0007669"/>
    <property type="project" value="UniProtKB-KW"/>
</dbReference>
<dbReference type="InterPro" id="IPR012477">
    <property type="entry name" value="Glyco_transf_52"/>
</dbReference>
<proteinExistence type="predicted"/>
<sequence length="308" mass="36249">MNLIICCTPLQVLIAEKIIDKFPHSEFYGVMFSTVSNKKFDFYSQRLAKKCGPFFTMIQHNDRFNLLKEICYLKRHFGGKKFDQVFVANINDLQIHFLLSAIQFEQLNTFDDGTINIVENSLFYQNEIPTLQRKLVNALLGNKYSIQLLRSLSQRHYTIYHGFKNIIDNVVNIDLVEPCDMQIRDSDCINVLLGQPVFLDEQRNITLAEQVIRQFNIHYYFPHPREKYRLDNVEYIDTELIFEDYIIQQAKKKKYRVFTYFSSAIINIMNKSDNIEVVALRIETENPAYEACYGLFDELGVQLIDIRA</sequence>
<organism evidence="1 2">
    <name type="scientific">Pasteurella canis</name>
    <dbReference type="NCBI Taxonomy" id="753"/>
    <lineage>
        <taxon>Bacteria</taxon>
        <taxon>Pseudomonadati</taxon>
        <taxon>Pseudomonadota</taxon>
        <taxon>Gammaproteobacteria</taxon>
        <taxon>Pasteurellales</taxon>
        <taxon>Pasteurellaceae</taxon>
        <taxon>Pasteurella</taxon>
    </lineage>
</organism>
<dbReference type="EMBL" id="UGTV01000015">
    <property type="protein sequence ID" value="SUC09972.1"/>
    <property type="molecule type" value="Genomic_DNA"/>
</dbReference>
<evidence type="ECO:0000313" key="2">
    <source>
        <dbReference type="Proteomes" id="UP000254704"/>
    </source>
</evidence>
<dbReference type="AlphaFoldDB" id="A0A379EUI7"/>
<keyword evidence="1" id="KW-0808">Transferase</keyword>
<reference evidence="1 2" key="1">
    <citation type="submission" date="2018-06" db="EMBL/GenBank/DDBJ databases">
        <authorList>
            <consortium name="Pathogen Informatics"/>
            <person name="Doyle S."/>
        </authorList>
    </citation>
    <scope>NUCLEOTIDE SEQUENCE [LARGE SCALE GENOMIC DNA]</scope>
    <source>
        <strain evidence="1 2">NCTC11621</strain>
    </source>
</reference>
<keyword evidence="1" id="KW-0328">Glycosyltransferase</keyword>
<evidence type="ECO:0000313" key="1">
    <source>
        <dbReference type="EMBL" id="SUC09972.1"/>
    </source>
</evidence>
<name>A0A379EUI7_9PAST</name>
<dbReference type="Gene3D" id="3.30.370.20">
    <property type="match status" value="1"/>
</dbReference>
<protein>
    <submittedName>
        <fullName evidence="1">CMP-N-acetylneuraminate-beta-galactosamide-alpha-2,3-sialyltransferase</fullName>
        <ecNumber evidence="1">2.4.99.-</ecNumber>
    </submittedName>
</protein>
<dbReference type="RefSeq" id="WP_115322807.1">
    <property type="nucleotide sequence ID" value="NZ_UGTV01000015.1"/>
</dbReference>
<dbReference type="Proteomes" id="UP000254704">
    <property type="component" value="Unassembled WGS sequence"/>
</dbReference>
<dbReference type="Pfam" id="PF07922">
    <property type="entry name" value="Glyco_transf_52"/>
    <property type="match status" value="1"/>
</dbReference>
<accession>A0A379EUI7</accession>
<gene>
    <name evidence="1" type="primary">lst</name>
    <name evidence="1" type="ORF">NCTC11621_01003</name>
</gene>
<dbReference type="EC" id="2.4.99.-" evidence="1"/>